<feature type="compositionally biased region" description="Low complexity" evidence="1">
    <location>
        <begin position="52"/>
        <end position="73"/>
    </location>
</feature>
<dbReference type="GeneID" id="59348387"/>
<dbReference type="Proteomes" id="UP000636479">
    <property type="component" value="Unassembled WGS sequence"/>
</dbReference>
<dbReference type="OrthoDB" id="3215907at2759"/>
<feature type="compositionally biased region" description="Basic residues" evidence="1">
    <location>
        <begin position="132"/>
        <end position="142"/>
    </location>
</feature>
<keyword evidence="3" id="KW-1185">Reference proteome</keyword>
<feature type="compositionally biased region" description="Polar residues" evidence="1">
    <location>
        <begin position="144"/>
        <end position="159"/>
    </location>
</feature>
<sequence>MSTTTTLTIPLPPSQRLRFIRSMKKLGDLLTETQSTLALPDPLHNGPRHGRSASVSLSPGSSSSRTFFSLRTPTLRSPGPLSATFPPNAYSPASATPITPTTIDPEALKEHNLAKASSMLGENVPPELVMHKGSKGKGRKRSSTVSVPEFSTPSQTQTLPRKPRHSPRPSLKHAVSSSSLAPSSSSDEPFSYDTLVAAADLDIPPVPVLFAPTQSSGSMTAGKRDRSMYRKEACWSGEWSGSVNGHIRTMEDVVRGLRELRA</sequence>
<evidence type="ECO:0000313" key="3">
    <source>
        <dbReference type="Proteomes" id="UP000636479"/>
    </source>
</evidence>
<evidence type="ECO:0000256" key="1">
    <source>
        <dbReference type="SAM" id="MobiDB-lite"/>
    </source>
</evidence>
<feature type="compositionally biased region" description="Basic residues" evidence="1">
    <location>
        <begin position="161"/>
        <end position="171"/>
    </location>
</feature>
<comment type="caution">
    <text evidence="2">The sequence shown here is derived from an EMBL/GenBank/DDBJ whole genome shotgun (WGS) entry which is preliminary data.</text>
</comment>
<protein>
    <submittedName>
        <fullName evidence="2">Uncharacterized protein</fullName>
    </submittedName>
</protein>
<accession>A0A8H6VWS7</accession>
<dbReference type="RefSeq" id="XP_037217283.1">
    <property type="nucleotide sequence ID" value="XM_037365871.1"/>
</dbReference>
<dbReference type="AlphaFoldDB" id="A0A8H6VWS7"/>
<dbReference type="EMBL" id="JACAZF010000008">
    <property type="protein sequence ID" value="KAF7296924.1"/>
    <property type="molecule type" value="Genomic_DNA"/>
</dbReference>
<organism evidence="2 3">
    <name type="scientific">Mycena indigotica</name>
    <dbReference type="NCBI Taxonomy" id="2126181"/>
    <lineage>
        <taxon>Eukaryota</taxon>
        <taxon>Fungi</taxon>
        <taxon>Dikarya</taxon>
        <taxon>Basidiomycota</taxon>
        <taxon>Agaricomycotina</taxon>
        <taxon>Agaricomycetes</taxon>
        <taxon>Agaricomycetidae</taxon>
        <taxon>Agaricales</taxon>
        <taxon>Marasmiineae</taxon>
        <taxon>Mycenaceae</taxon>
        <taxon>Mycena</taxon>
    </lineage>
</organism>
<proteinExistence type="predicted"/>
<feature type="compositionally biased region" description="Low complexity" evidence="1">
    <location>
        <begin position="91"/>
        <end position="102"/>
    </location>
</feature>
<feature type="region of interest" description="Disordered" evidence="1">
    <location>
        <begin position="38"/>
        <end position="102"/>
    </location>
</feature>
<gene>
    <name evidence="2" type="ORF">MIND_00924200</name>
</gene>
<evidence type="ECO:0000313" key="2">
    <source>
        <dbReference type="EMBL" id="KAF7296924.1"/>
    </source>
</evidence>
<feature type="compositionally biased region" description="Low complexity" evidence="1">
    <location>
        <begin position="176"/>
        <end position="186"/>
    </location>
</feature>
<name>A0A8H6VWS7_9AGAR</name>
<reference evidence="2" key="1">
    <citation type="submission" date="2020-05" db="EMBL/GenBank/DDBJ databases">
        <title>Mycena genomes resolve the evolution of fungal bioluminescence.</title>
        <authorList>
            <person name="Tsai I.J."/>
        </authorList>
    </citation>
    <scope>NUCLEOTIDE SEQUENCE</scope>
    <source>
        <strain evidence="2">171206Taipei</strain>
    </source>
</reference>
<feature type="region of interest" description="Disordered" evidence="1">
    <location>
        <begin position="118"/>
        <end position="188"/>
    </location>
</feature>